<dbReference type="SUPFAM" id="SSF55785">
    <property type="entry name" value="PYP-like sensor domain (PAS domain)"/>
    <property type="match status" value="1"/>
</dbReference>
<keyword evidence="3 6" id="KW-0812">Transmembrane</keyword>
<protein>
    <submittedName>
        <fullName evidence="10">PAS domain S-box/diguanylate cyclase (GGDEF) domain-containing protein</fullName>
    </submittedName>
</protein>
<evidence type="ECO:0000256" key="1">
    <source>
        <dbReference type="ARBA" id="ARBA00004651"/>
    </source>
</evidence>
<keyword evidence="4 6" id="KW-1133">Transmembrane helix</keyword>
<evidence type="ECO:0000313" key="11">
    <source>
        <dbReference type="Proteomes" id="UP000005744"/>
    </source>
</evidence>
<proteinExistence type="predicted"/>
<dbReference type="SMART" id="SM00052">
    <property type="entry name" value="EAL"/>
    <property type="match status" value="1"/>
</dbReference>
<evidence type="ECO:0000259" key="7">
    <source>
        <dbReference type="PROSITE" id="PS50112"/>
    </source>
</evidence>
<feature type="domain" description="PAS" evidence="7">
    <location>
        <begin position="338"/>
        <end position="382"/>
    </location>
</feature>
<dbReference type="STRING" id="395493.BegalDRAFT_1133"/>
<name>I3CEJ2_9GAMM</name>
<feature type="domain" description="GGDEF" evidence="9">
    <location>
        <begin position="492"/>
        <end position="626"/>
    </location>
</feature>
<evidence type="ECO:0000313" key="10">
    <source>
        <dbReference type="EMBL" id="EIJ42035.1"/>
    </source>
</evidence>
<feature type="transmembrane region" description="Helical" evidence="6">
    <location>
        <begin position="50"/>
        <end position="69"/>
    </location>
</feature>
<dbReference type="InterPro" id="IPR052155">
    <property type="entry name" value="Biofilm_reg_signaling"/>
</dbReference>
<dbReference type="Gene3D" id="3.30.450.20">
    <property type="entry name" value="PAS domain"/>
    <property type="match status" value="1"/>
</dbReference>
<dbReference type="SMART" id="SM00091">
    <property type="entry name" value="PAS"/>
    <property type="match status" value="1"/>
</dbReference>
<dbReference type="InterPro" id="IPR001633">
    <property type="entry name" value="EAL_dom"/>
</dbReference>
<feature type="domain" description="EAL" evidence="8">
    <location>
        <begin position="638"/>
        <end position="894"/>
    </location>
</feature>
<dbReference type="PROSITE" id="PS50887">
    <property type="entry name" value="GGDEF"/>
    <property type="match status" value="1"/>
</dbReference>
<dbReference type="InterPro" id="IPR035965">
    <property type="entry name" value="PAS-like_dom_sf"/>
</dbReference>
<dbReference type="EMBL" id="JH600070">
    <property type="protein sequence ID" value="EIJ42035.1"/>
    <property type="molecule type" value="Genomic_DNA"/>
</dbReference>
<dbReference type="Pfam" id="PF00990">
    <property type="entry name" value="GGDEF"/>
    <property type="match status" value="1"/>
</dbReference>
<accession>I3CEJ2</accession>
<evidence type="ECO:0000256" key="6">
    <source>
        <dbReference type="SAM" id="Phobius"/>
    </source>
</evidence>
<comment type="subcellular location">
    <subcellularLocation>
        <location evidence="1">Cell membrane</location>
        <topology evidence="1">Multi-pass membrane protein</topology>
    </subcellularLocation>
</comment>
<dbReference type="CDD" id="cd01948">
    <property type="entry name" value="EAL"/>
    <property type="match status" value="1"/>
</dbReference>
<dbReference type="AlphaFoldDB" id="I3CEJ2"/>
<dbReference type="GO" id="GO:0006355">
    <property type="term" value="P:regulation of DNA-templated transcription"/>
    <property type="evidence" value="ECO:0007669"/>
    <property type="project" value="InterPro"/>
</dbReference>
<evidence type="ECO:0000256" key="5">
    <source>
        <dbReference type="ARBA" id="ARBA00023136"/>
    </source>
</evidence>
<dbReference type="GO" id="GO:0005886">
    <property type="term" value="C:plasma membrane"/>
    <property type="evidence" value="ECO:0007669"/>
    <property type="project" value="UniProtKB-SubCell"/>
</dbReference>
<dbReference type="InterPro" id="IPR000014">
    <property type="entry name" value="PAS"/>
</dbReference>
<feature type="transmembrane region" description="Helical" evidence="6">
    <location>
        <begin position="20"/>
        <end position="43"/>
    </location>
</feature>
<feature type="transmembrane region" description="Helical" evidence="6">
    <location>
        <begin position="179"/>
        <end position="200"/>
    </location>
</feature>
<dbReference type="InterPro" id="IPR007895">
    <property type="entry name" value="MASE1"/>
</dbReference>
<dbReference type="CDD" id="cd01949">
    <property type="entry name" value="GGDEF"/>
    <property type="match status" value="1"/>
</dbReference>
<dbReference type="eggNOG" id="COG5001">
    <property type="taxonomic scope" value="Bacteria"/>
</dbReference>
<dbReference type="Gene3D" id="3.20.20.450">
    <property type="entry name" value="EAL domain"/>
    <property type="match status" value="1"/>
</dbReference>
<sequence length="895" mass="101849">MHKHPSTVLHDKWNNGLAYLFQVFLLATVYFAAAHVGFFLGISTRGVMPVFLPAGVALSALWLFGIRLWPGIILGLLLTKFDGLWAHDLSIFTILFFQSIGAATQAILSVLLLKYLNFKDKFNRVRDVFSFGVVTFFVAPLIGSTIYAIAFYIQEFPLIGTFFQTTLNNSQFEGYREQIFITTVLNDGIGMFVMTATLLVWRQLPENINIYMSLKRRFEALVLLTTLVSVCVLSLDIEQAQQRQLFLYMILPFVIWAATRFEQHGATLTASLVASLLLVGSLELEKAPSHRDIIYLFSEISFIGITAFTGFIVAVAFSERRLAIENAQRERDWAIITLHSIGDAVITTDQFARVTFINPQAEELLGWTQRQVLNRPISEVFQVRALDELGGKQENPVERCLRGIHTPPHRSFLTNRLNEEIIIENSVSPIRDQQGRNIDGVVIVFHDVSKERHLRELSTIASNQDVVTGLFNRQEFEYRLSALVTQAKTESSSHTFLYLDIDQFSVIVERYGEHEADKLLQQLAATLQKRIRSGDIFARLARDQFAILLKNCPLEWAENVANSFLKEVREQRFMIDEKPLSITASIGAITINAQTEKNSTVLIERAELACYAAKEEGADHVYVHIGNDQKLRNLRHHETQWSNRIRRAITENQLQLYSQPLIAVDPSQNGVCYEILVRLRTDKNELLLPSAFLPVAERYSFMGQIDRWVIQQVFAQLAERPLDKVNDEYIGINLSLLTLHDNSFIHFMEEQLSHLTVSPDKISFELNEQDVLNTLEKSSYFIQALEQLGFSFTLQQFGSGVASFEYLKQRLPIQYLKIDAHLIKQMENDMLSRHIVKAITQIARPMGIKTIATAVEYETLIPLISAIDIDYMQGFAIATPEPFKPSIYTFASSKV</sequence>
<feature type="transmembrane region" description="Helical" evidence="6">
    <location>
        <begin position="266"/>
        <end position="282"/>
    </location>
</feature>
<dbReference type="Pfam" id="PF05231">
    <property type="entry name" value="MASE1"/>
    <property type="match status" value="1"/>
</dbReference>
<dbReference type="InterPro" id="IPR035919">
    <property type="entry name" value="EAL_sf"/>
</dbReference>
<dbReference type="InterPro" id="IPR029787">
    <property type="entry name" value="Nucleotide_cyclase"/>
</dbReference>
<dbReference type="PANTHER" id="PTHR44757:SF4">
    <property type="entry name" value="DIGUANYLATE CYCLASE DGCE-RELATED"/>
    <property type="match status" value="1"/>
</dbReference>
<dbReference type="PROSITE" id="PS50112">
    <property type="entry name" value="PAS"/>
    <property type="match status" value="1"/>
</dbReference>
<evidence type="ECO:0000259" key="9">
    <source>
        <dbReference type="PROSITE" id="PS50887"/>
    </source>
</evidence>
<dbReference type="Pfam" id="PF00989">
    <property type="entry name" value="PAS"/>
    <property type="match status" value="1"/>
</dbReference>
<dbReference type="InterPro" id="IPR000160">
    <property type="entry name" value="GGDEF_dom"/>
</dbReference>
<evidence type="ECO:0000256" key="2">
    <source>
        <dbReference type="ARBA" id="ARBA00022475"/>
    </source>
</evidence>
<gene>
    <name evidence="10" type="ORF">BegalDRAFT_1133</name>
</gene>
<feature type="transmembrane region" description="Helical" evidence="6">
    <location>
        <begin position="294"/>
        <end position="317"/>
    </location>
</feature>
<dbReference type="Gene3D" id="3.30.70.270">
    <property type="match status" value="1"/>
</dbReference>
<dbReference type="CDD" id="cd00130">
    <property type="entry name" value="PAS"/>
    <property type="match status" value="1"/>
</dbReference>
<keyword evidence="2" id="KW-1003">Cell membrane</keyword>
<dbReference type="PANTHER" id="PTHR44757">
    <property type="entry name" value="DIGUANYLATE CYCLASE DGCP"/>
    <property type="match status" value="1"/>
</dbReference>
<dbReference type="HOGENOM" id="CLU_000445_126_2_6"/>
<dbReference type="InterPro" id="IPR013767">
    <property type="entry name" value="PAS_fold"/>
</dbReference>
<dbReference type="PROSITE" id="PS50883">
    <property type="entry name" value="EAL"/>
    <property type="match status" value="1"/>
</dbReference>
<evidence type="ECO:0000259" key="8">
    <source>
        <dbReference type="PROSITE" id="PS50883"/>
    </source>
</evidence>
<feature type="transmembrane region" description="Helical" evidence="6">
    <location>
        <begin position="220"/>
        <end position="237"/>
    </location>
</feature>
<dbReference type="SUPFAM" id="SSF141868">
    <property type="entry name" value="EAL domain-like"/>
    <property type="match status" value="1"/>
</dbReference>
<dbReference type="OrthoDB" id="5620208at2"/>
<feature type="transmembrane region" description="Helical" evidence="6">
    <location>
        <begin position="89"/>
        <end position="116"/>
    </location>
</feature>
<dbReference type="NCBIfam" id="TIGR00229">
    <property type="entry name" value="sensory_box"/>
    <property type="match status" value="1"/>
</dbReference>
<feature type="transmembrane region" description="Helical" evidence="6">
    <location>
        <begin position="128"/>
        <end position="153"/>
    </location>
</feature>
<dbReference type="Proteomes" id="UP000005744">
    <property type="component" value="Unassembled WGS sequence"/>
</dbReference>
<dbReference type="NCBIfam" id="TIGR00254">
    <property type="entry name" value="GGDEF"/>
    <property type="match status" value="1"/>
</dbReference>
<dbReference type="Pfam" id="PF00563">
    <property type="entry name" value="EAL"/>
    <property type="match status" value="1"/>
</dbReference>
<reference evidence="10 11" key="1">
    <citation type="submission" date="2011-11" db="EMBL/GenBank/DDBJ databases">
        <title>Improved High-Quality Draft sequence of Beggiatoa alba B18lD.</title>
        <authorList>
            <consortium name="US DOE Joint Genome Institute"/>
            <person name="Lucas S."/>
            <person name="Han J."/>
            <person name="Lapidus A."/>
            <person name="Cheng J.-F."/>
            <person name="Goodwin L."/>
            <person name="Pitluck S."/>
            <person name="Peters L."/>
            <person name="Mikhailova N."/>
            <person name="Held B."/>
            <person name="Detter J.C."/>
            <person name="Han C."/>
            <person name="Tapia R."/>
            <person name="Land M."/>
            <person name="Hauser L."/>
            <person name="Kyrpides N."/>
            <person name="Ivanova N."/>
            <person name="Pagani I."/>
            <person name="Samuel K."/>
            <person name="Teske A."/>
            <person name="Mueller J."/>
            <person name="Woyke T."/>
        </authorList>
    </citation>
    <scope>NUCLEOTIDE SEQUENCE [LARGE SCALE GENOMIC DNA]</scope>
    <source>
        <strain evidence="10 11">B18LD</strain>
    </source>
</reference>
<organism evidence="10 11">
    <name type="scientific">Beggiatoa alba B18LD</name>
    <dbReference type="NCBI Taxonomy" id="395493"/>
    <lineage>
        <taxon>Bacteria</taxon>
        <taxon>Pseudomonadati</taxon>
        <taxon>Pseudomonadota</taxon>
        <taxon>Gammaproteobacteria</taxon>
        <taxon>Thiotrichales</taxon>
        <taxon>Thiotrichaceae</taxon>
        <taxon>Beggiatoa</taxon>
    </lineage>
</organism>
<dbReference type="RefSeq" id="WP_002684554.1">
    <property type="nucleotide sequence ID" value="NZ_JH600070.1"/>
</dbReference>
<dbReference type="SMART" id="SM00267">
    <property type="entry name" value="GGDEF"/>
    <property type="match status" value="1"/>
</dbReference>
<keyword evidence="5 6" id="KW-0472">Membrane</keyword>
<evidence type="ECO:0000256" key="3">
    <source>
        <dbReference type="ARBA" id="ARBA00022692"/>
    </source>
</evidence>
<dbReference type="InterPro" id="IPR043128">
    <property type="entry name" value="Rev_trsase/Diguanyl_cyclase"/>
</dbReference>
<dbReference type="SUPFAM" id="SSF55073">
    <property type="entry name" value="Nucleotide cyclase"/>
    <property type="match status" value="1"/>
</dbReference>
<keyword evidence="11" id="KW-1185">Reference proteome</keyword>
<evidence type="ECO:0000256" key="4">
    <source>
        <dbReference type="ARBA" id="ARBA00022989"/>
    </source>
</evidence>